<dbReference type="InterPro" id="IPR006158">
    <property type="entry name" value="Cobalamin-bd"/>
</dbReference>
<evidence type="ECO:0000256" key="1">
    <source>
        <dbReference type="ARBA" id="ARBA00001966"/>
    </source>
</evidence>
<dbReference type="InterPro" id="IPR034466">
    <property type="entry name" value="Methyltransferase_Class_B"/>
</dbReference>
<dbReference type="CDD" id="cd01335">
    <property type="entry name" value="Radical_SAM"/>
    <property type="match status" value="1"/>
</dbReference>
<reference evidence="10" key="1">
    <citation type="journal article" date="2015" name="Nature">
        <title>Complex archaea that bridge the gap between prokaryotes and eukaryotes.</title>
        <authorList>
            <person name="Spang A."/>
            <person name="Saw J.H."/>
            <person name="Jorgensen S.L."/>
            <person name="Zaremba-Niedzwiedzka K."/>
            <person name="Martijn J."/>
            <person name="Lind A.E."/>
            <person name="van Eijk R."/>
            <person name="Schleper C."/>
            <person name="Guy L."/>
            <person name="Ettema T.J."/>
        </authorList>
    </citation>
    <scope>NUCLEOTIDE SEQUENCE</scope>
</reference>
<evidence type="ECO:0000256" key="6">
    <source>
        <dbReference type="ARBA" id="ARBA00023004"/>
    </source>
</evidence>
<dbReference type="InterPro" id="IPR051198">
    <property type="entry name" value="BchE-like"/>
</dbReference>
<evidence type="ECO:0000256" key="4">
    <source>
        <dbReference type="ARBA" id="ARBA00022691"/>
    </source>
</evidence>
<keyword evidence="4" id="KW-0949">S-adenosyl-L-methionine</keyword>
<proteinExistence type="predicted"/>
<evidence type="ECO:0000256" key="2">
    <source>
        <dbReference type="ARBA" id="ARBA00022603"/>
    </source>
</evidence>
<dbReference type="PROSITE" id="PS51918">
    <property type="entry name" value="RADICAL_SAM"/>
    <property type="match status" value="1"/>
</dbReference>
<dbReference type="CDD" id="cd02068">
    <property type="entry name" value="radical_SAM_B12_BD"/>
    <property type="match status" value="1"/>
</dbReference>
<feature type="domain" description="Radical SAM core" evidence="9">
    <location>
        <begin position="171"/>
        <end position="401"/>
    </location>
</feature>
<dbReference type="InterPro" id="IPR058240">
    <property type="entry name" value="rSAM_sf"/>
</dbReference>
<dbReference type="Pfam" id="PF04055">
    <property type="entry name" value="Radical_SAM"/>
    <property type="match status" value="1"/>
</dbReference>
<dbReference type="GO" id="GO:0031419">
    <property type="term" value="F:cobalamin binding"/>
    <property type="evidence" value="ECO:0007669"/>
    <property type="project" value="InterPro"/>
</dbReference>
<dbReference type="InterPro" id="IPR023404">
    <property type="entry name" value="rSAM_horseshoe"/>
</dbReference>
<evidence type="ECO:0000256" key="3">
    <source>
        <dbReference type="ARBA" id="ARBA00022679"/>
    </source>
</evidence>
<feature type="domain" description="B12-binding" evidence="8">
    <location>
        <begin position="1"/>
        <end position="139"/>
    </location>
</feature>
<gene>
    <name evidence="10" type="ORF">LCGC14_0738680</name>
</gene>
<evidence type="ECO:0000259" key="8">
    <source>
        <dbReference type="PROSITE" id="PS51332"/>
    </source>
</evidence>
<dbReference type="GO" id="GO:0046872">
    <property type="term" value="F:metal ion binding"/>
    <property type="evidence" value="ECO:0007669"/>
    <property type="project" value="UniProtKB-KW"/>
</dbReference>
<evidence type="ECO:0000256" key="7">
    <source>
        <dbReference type="ARBA" id="ARBA00023014"/>
    </source>
</evidence>
<accession>A0A0F9TEL2</accession>
<dbReference type="Pfam" id="PF02310">
    <property type="entry name" value="B12-binding"/>
    <property type="match status" value="1"/>
</dbReference>
<dbReference type="SFLD" id="SFLDG01082">
    <property type="entry name" value="B12-binding_domain_containing"/>
    <property type="match status" value="1"/>
</dbReference>
<evidence type="ECO:0000313" key="10">
    <source>
        <dbReference type="EMBL" id="KKN39898.1"/>
    </source>
</evidence>
<comment type="caution">
    <text evidence="10">The sequence shown here is derived from an EMBL/GenBank/DDBJ whole genome shotgun (WGS) entry which is preliminary data.</text>
</comment>
<dbReference type="Gene3D" id="3.40.50.280">
    <property type="entry name" value="Cobalamin-binding domain"/>
    <property type="match status" value="1"/>
</dbReference>
<organism evidence="10">
    <name type="scientific">marine sediment metagenome</name>
    <dbReference type="NCBI Taxonomy" id="412755"/>
    <lineage>
        <taxon>unclassified sequences</taxon>
        <taxon>metagenomes</taxon>
        <taxon>ecological metagenomes</taxon>
    </lineage>
</organism>
<comment type="cofactor">
    <cofactor evidence="1">
        <name>[4Fe-4S] cluster</name>
        <dbReference type="ChEBI" id="CHEBI:49883"/>
    </cofactor>
</comment>
<dbReference type="PANTHER" id="PTHR43409:SF7">
    <property type="entry name" value="BLL1977 PROTEIN"/>
    <property type="match status" value="1"/>
</dbReference>
<dbReference type="SUPFAM" id="SSF102114">
    <property type="entry name" value="Radical SAM enzymes"/>
    <property type="match status" value="1"/>
</dbReference>
<keyword evidence="5" id="KW-0479">Metal-binding</keyword>
<keyword evidence="2" id="KW-0489">Methyltransferase</keyword>
<dbReference type="GO" id="GO:0003824">
    <property type="term" value="F:catalytic activity"/>
    <property type="evidence" value="ECO:0007669"/>
    <property type="project" value="InterPro"/>
</dbReference>
<dbReference type="PROSITE" id="PS51332">
    <property type="entry name" value="B12_BINDING"/>
    <property type="match status" value="1"/>
</dbReference>
<dbReference type="SMART" id="SM00729">
    <property type="entry name" value="Elp3"/>
    <property type="match status" value="1"/>
</dbReference>
<evidence type="ECO:0000259" key="9">
    <source>
        <dbReference type="PROSITE" id="PS51918"/>
    </source>
</evidence>
<dbReference type="Gene3D" id="3.80.30.20">
    <property type="entry name" value="tm_1862 like domain"/>
    <property type="match status" value="1"/>
</dbReference>
<dbReference type="InterPro" id="IPR007197">
    <property type="entry name" value="rSAM"/>
</dbReference>
<name>A0A0F9TEL2_9ZZZZ</name>
<dbReference type="InterPro" id="IPR006638">
    <property type="entry name" value="Elp3/MiaA/NifB-like_rSAM"/>
</dbReference>
<dbReference type="AlphaFoldDB" id="A0A0F9TEL2"/>
<dbReference type="SFLD" id="SFLDG01123">
    <property type="entry name" value="methyltransferase_(Class_B)"/>
    <property type="match status" value="1"/>
</dbReference>
<keyword evidence="7" id="KW-0411">Iron-sulfur</keyword>
<protein>
    <submittedName>
        <fullName evidence="10">Uncharacterized protein</fullName>
    </submittedName>
</protein>
<sequence length="481" mass="55420">MKKVLLINPRFTEEVSIFNIPVSLLYLGSYLIEKGYEVEIIDALYYKDPKQFIAKLIHTTKTTDLVGLTVMSTQIPHAVQISKLVRMVSKTPIVWGGVHPTLFPRQLFAEPLIDYVVTGDGEEALVDILEGKRPELKVKKGIPVDINKTPGPNWNLLRDTFPRLSLRQMQEQMEFGMPLLTSRGCPHKCTFCINSILGTKYRRRNLHLVIEDILQAKNKGITRFEMVDEDFFADRERAFSFINQVMHLNIRWVAGCRTSYFTEKYLGNIDNLTRIKNSGCWFLGTGAESGSQRILDKVHKAAKVEDTLVMAEALGKVDIQGNFSFMIGLPGETVEDYKATLNLISKVIKTNPNTYILGPQIYRPYPGSVLYEECIKEGMEEPRSLEEWIKSPYIHFEFASKSHYLKEFYPWIKFKGDLTNLVFYATLMGVRPRFMPVTKTMRLIGRIRCGLFFFRFPVLKWIYGAIRGSKLEEALRRWQVI</sequence>
<dbReference type="GO" id="GO:0051539">
    <property type="term" value="F:4 iron, 4 sulfur cluster binding"/>
    <property type="evidence" value="ECO:0007669"/>
    <property type="project" value="UniProtKB-KW"/>
</dbReference>
<keyword evidence="6" id="KW-0408">Iron</keyword>
<evidence type="ECO:0000256" key="5">
    <source>
        <dbReference type="ARBA" id="ARBA00022723"/>
    </source>
</evidence>
<dbReference type="PANTHER" id="PTHR43409">
    <property type="entry name" value="ANAEROBIC MAGNESIUM-PROTOPORPHYRIN IX MONOMETHYL ESTER CYCLASE-RELATED"/>
    <property type="match status" value="1"/>
</dbReference>
<dbReference type="EMBL" id="LAZR01001737">
    <property type="protein sequence ID" value="KKN39898.1"/>
    <property type="molecule type" value="Genomic_DNA"/>
</dbReference>
<dbReference type="SFLD" id="SFLDS00029">
    <property type="entry name" value="Radical_SAM"/>
    <property type="match status" value="1"/>
</dbReference>
<keyword evidence="3" id="KW-0808">Transferase</keyword>